<dbReference type="InParanoid" id="E3NYG0"/>
<organism evidence="2 3">
    <name type="scientific">Puccinia graminis f. sp. tritici (strain CRL 75-36-700-3 / race SCCL)</name>
    <name type="common">Black stem rust fungus</name>
    <dbReference type="NCBI Taxonomy" id="418459"/>
    <lineage>
        <taxon>Eukaryota</taxon>
        <taxon>Fungi</taxon>
        <taxon>Dikarya</taxon>
        <taxon>Basidiomycota</taxon>
        <taxon>Pucciniomycotina</taxon>
        <taxon>Pucciniomycetes</taxon>
        <taxon>Pucciniales</taxon>
        <taxon>Pucciniaceae</taxon>
        <taxon>Puccinia</taxon>
    </lineage>
</organism>
<gene>
    <name evidence="2" type="ORF">PGTG_20565</name>
</gene>
<dbReference type="EMBL" id="DS990113">
    <property type="protein sequence ID" value="EFP94609.2"/>
    <property type="molecule type" value="Genomic_DNA"/>
</dbReference>
<reference key="1">
    <citation type="submission" date="2007-01" db="EMBL/GenBank/DDBJ databases">
        <title>The Genome Sequence of Puccinia graminis f. sp. tritici Strain CRL 75-36-700-3.</title>
        <authorList>
            <consortium name="The Broad Institute Genome Sequencing Platform"/>
            <person name="Birren B."/>
            <person name="Lander E."/>
            <person name="Galagan J."/>
            <person name="Nusbaum C."/>
            <person name="Devon K."/>
            <person name="Cuomo C."/>
            <person name="Jaffe D."/>
            <person name="Butler J."/>
            <person name="Alvarez P."/>
            <person name="Gnerre S."/>
            <person name="Grabherr M."/>
            <person name="Mauceli E."/>
            <person name="Brockman W."/>
            <person name="Young S."/>
            <person name="LaButti K."/>
            <person name="Sykes S."/>
            <person name="DeCaprio D."/>
            <person name="Crawford M."/>
            <person name="Koehrsen M."/>
            <person name="Engels R."/>
            <person name="Montgomery P."/>
            <person name="Pearson M."/>
            <person name="Howarth C."/>
            <person name="Larson L."/>
            <person name="White J."/>
            <person name="Zeng Q."/>
            <person name="Kodira C."/>
            <person name="Yandava C."/>
            <person name="Alvarado L."/>
            <person name="O'Leary S."/>
            <person name="Szabo L."/>
            <person name="Dean R."/>
            <person name="Schein J."/>
        </authorList>
    </citation>
    <scope>NUCLEOTIDE SEQUENCE</scope>
    <source>
        <strain>CRL 75-36-700-3</strain>
    </source>
</reference>
<reference evidence="3" key="2">
    <citation type="journal article" date="2011" name="Proc. Natl. Acad. Sci. U.S.A.">
        <title>Obligate biotrophy features unraveled by the genomic analysis of rust fungi.</title>
        <authorList>
            <person name="Duplessis S."/>
            <person name="Cuomo C.A."/>
            <person name="Lin Y.-C."/>
            <person name="Aerts A."/>
            <person name="Tisserant E."/>
            <person name="Veneault-Fourrey C."/>
            <person name="Joly D.L."/>
            <person name="Hacquard S."/>
            <person name="Amselem J."/>
            <person name="Cantarel B.L."/>
            <person name="Chiu R."/>
            <person name="Coutinho P.M."/>
            <person name="Feau N."/>
            <person name="Field M."/>
            <person name="Frey P."/>
            <person name="Gelhaye E."/>
            <person name="Goldberg J."/>
            <person name="Grabherr M.G."/>
            <person name="Kodira C.D."/>
            <person name="Kohler A."/>
            <person name="Kuees U."/>
            <person name="Lindquist E.A."/>
            <person name="Lucas S.M."/>
            <person name="Mago R."/>
            <person name="Mauceli E."/>
            <person name="Morin E."/>
            <person name="Murat C."/>
            <person name="Pangilinan J.L."/>
            <person name="Park R."/>
            <person name="Pearson M."/>
            <person name="Quesneville H."/>
            <person name="Rouhier N."/>
            <person name="Sakthikumar S."/>
            <person name="Salamov A.A."/>
            <person name="Schmutz J."/>
            <person name="Selles B."/>
            <person name="Shapiro H."/>
            <person name="Tanguay P."/>
            <person name="Tuskan G.A."/>
            <person name="Henrissat B."/>
            <person name="Van de Peer Y."/>
            <person name="Rouze P."/>
            <person name="Ellis J.G."/>
            <person name="Dodds P.N."/>
            <person name="Schein J.E."/>
            <person name="Zhong S."/>
            <person name="Hamelin R.C."/>
            <person name="Grigoriev I.V."/>
            <person name="Szabo L.J."/>
            <person name="Martin F."/>
        </authorList>
    </citation>
    <scope>NUCLEOTIDE SEQUENCE [LARGE SCALE GENOMIC DNA]</scope>
    <source>
        <strain evidence="3">CRL 75-36-700-3 / race SCCL</strain>
    </source>
</reference>
<dbReference type="GeneID" id="10528068"/>
<dbReference type="HOGENOM" id="CLU_2596720_0_0_1"/>
<evidence type="ECO:0000313" key="3">
    <source>
        <dbReference type="Proteomes" id="UP000008783"/>
    </source>
</evidence>
<dbReference type="AlphaFoldDB" id="E3NYG0"/>
<dbReference type="RefSeq" id="XP_003339025.2">
    <property type="nucleotide sequence ID" value="XM_003338977.2"/>
</dbReference>
<feature type="non-terminal residue" evidence="2">
    <location>
        <position position="80"/>
    </location>
</feature>
<evidence type="ECO:0000313" key="2">
    <source>
        <dbReference type="EMBL" id="EFP94609.2"/>
    </source>
</evidence>
<feature type="compositionally biased region" description="Polar residues" evidence="1">
    <location>
        <begin position="67"/>
        <end position="80"/>
    </location>
</feature>
<protein>
    <submittedName>
        <fullName evidence="2">Uncharacterized protein</fullName>
    </submittedName>
</protein>
<dbReference type="Proteomes" id="UP000008783">
    <property type="component" value="Unassembled WGS sequence"/>
</dbReference>
<evidence type="ECO:0000256" key="1">
    <source>
        <dbReference type="SAM" id="MobiDB-lite"/>
    </source>
</evidence>
<accession>E3NYG0</accession>
<feature type="region of interest" description="Disordered" evidence="1">
    <location>
        <begin position="51"/>
        <end position="80"/>
    </location>
</feature>
<dbReference type="VEuPathDB" id="FungiDB:PGTG_20565"/>
<proteinExistence type="predicted"/>
<sequence>MCFLYPPPKLNLRPSLGPRAPRSEFAEDVTLPVNLYAFITRPFLRPMPEVSITPQHHITPPQPYIDPSNNPASDRPSTLQ</sequence>
<keyword evidence="3" id="KW-1185">Reference proteome</keyword>
<dbReference type="KEGG" id="pgr:PGTG_20565"/>
<name>E3NYG0_PUCGT</name>